<gene>
    <name evidence="1" type="ordered locus">Bsel_0510</name>
</gene>
<dbReference type="Proteomes" id="UP000000271">
    <property type="component" value="Chromosome"/>
</dbReference>
<sequence length="198" mass="23162">MKWIVGVWMLILLAGCGGEEAVEEQDDFPHSLVHEGFSYTPFTYPADWDVTAVSSNVRLAFRNEDNPEENQFAQVPFRYTFTFGERAPENEVSEDELDAFNEENRRNEETFRQNYYHTSFEQYARLDISKNGFLRLLTEYEGVEEKEIAGREVLVLRSENQWAANWFAGRNYYDLLIYNEAMIASDEAFEGILEMLMP</sequence>
<reference evidence="1" key="1">
    <citation type="submission" date="2009-10" db="EMBL/GenBank/DDBJ databases">
        <title>Complete sequence of Bacillus selenitireducens MLS10.</title>
        <authorList>
            <consortium name="US DOE Joint Genome Institute"/>
            <person name="Lucas S."/>
            <person name="Copeland A."/>
            <person name="Lapidus A."/>
            <person name="Glavina del Rio T."/>
            <person name="Dalin E."/>
            <person name="Tice H."/>
            <person name="Bruce D."/>
            <person name="Goodwin L."/>
            <person name="Pitluck S."/>
            <person name="Sims D."/>
            <person name="Brettin T."/>
            <person name="Detter J.C."/>
            <person name="Han C."/>
            <person name="Larimer F."/>
            <person name="Land M."/>
            <person name="Hauser L."/>
            <person name="Kyrpides N."/>
            <person name="Ovchinnikova G."/>
            <person name="Stolz J."/>
        </authorList>
    </citation>
    <scope>NUCLEOTIDE SEQUENCE [LARGE SCALE GENOMIC DNA]</scope>
    <source>
        <strain evidence="1">MLS10</strain>
    </source>
</reference>
<protein>
    <recommendedName>
        <fullName evidence="3">Lipoprotein</fullName>
    </recommendedName>
</protein>
<evidence type="ECO:0008006" key="3">
    <source>
        <dbReference type="Google" id="ProtNLM"/>
    </source>
</evidence>
<dbReference type="HOGENOM" id="CLU_1375804_0_0_9"/>
<dbReference type="AlphaFoldDB" id="D6XXI9"/>
<dbReference type="KEGG" id="bse:Bsel_0510"/>
<organism evidence="1 2">
    <name type="scientific">Bacillus selenitireducens (strain ATCC 700615 / DSM 15326 / MLS10)</name>
    <dbReference type="NCBI Taxonomy" id="439292"/>
    <lineage>
        <taxon>Bacteria</taxon>
        <taxon>Bacillati</taxon>
        <taxon>Bacillota</taxon>
        <taxon>Bacilli</taxon>
        <taxon>Bacillales</taxon>
        <taxon>Bacillaceae</taxon>
        <taxon>Salisediminibacterium</taxon>
    </lineage>
</organism>
<dbReference type="EMBL" id="CP001791">
    <property type="protein sequence ID" value="ADH98046.1"/>
    <property type="molecule type" value="Genomic_DNA"/>
</dbReference>
<dbReference type="PROSITE" id="PS51257">
    <property type="entry name" value="PROKAR_LIPOPROTEIN"/>
    <property type="match status" value="1"/>
</dbReference>
<name>D6XXI9_BACIE</name>
<accession>D6XXI9</accession>
<evidence type="ECO:0000313" key="1">
    <source>
        <dbReference type="EMBL" id="ADH98046.1"/>
    </source>
</evidence>
<dbReference type="STRING" id="439292.Bsel_0510"/>
<proteinExistence type="predicted"/>
<evidence type="ECO:0000313" key="2">
    <source>
        <dbReference type="Proteomes" id="UP000000271"/>
    </source>
</evidence>
<keyword evidence="2" id="KW-1185">Reference proteome</keyword>